<dbReference type="PANTHER" id="PTHR32332">
    <property type="entry name" value="2-NITROPROPANE DIOXYGENASE"/>
    <property type="match status" value="1"/>
</dbReference>
<evidence type="ECO:0000313" key="4">
    <source>
        <dbReference type="EMBL" id="SFN79958.1"/>
    </source>
</evidence>
<dbReference type="PANTHER" id="PTHR32332:SF31">
    <property type="entry name" value="2-NITROPROPANE DIOXYGENASE FAMILY, PUTATIVE (AFU_ORTHOLOGUE AFUA_2G09850)-RELATED"/>
    <property type="match status" value="1"/>
</dbReference>
<keyword evidence="5" id="KW-1185">Reference proteome</keyword>
<dbReference type="InterPro" id="IPR013785">
    <property type="entry name" value="Aldolase_TIM"/>
</dbReference>
<organism evidence="4 5">
    <name type="scientific">Pseudonocardia ammonioxydans</name>
    <dbReference type="NCBI Taxonomy" id="260086"/>
    <lineage>
        <taxon>Bacteria</taxon>
        <taxon>Bacillati</taxon>
        <taxon>Actinomycetota</taxon>
        <taxon>Actinomycetes</taxon>
        <taxon>Pseudonocardiales</taxon>
        <taxon>Pseudonocardiaceae</taxon>
        <taxon>Pseudonocardia</taxon>
    </lineage>
</organism>
<evidence type="ECO:0000313" key="5">
    <source>
        <dbReference type="Proteomes" id="UP000199614"/>
    </source>
</evidence>
<evidence type="ECO:0000256" key="3">
    <source>
        <dbReference type="ARBA" id="ARBA00023002"/>
    </source>
</evidence>
<dbReference type="GO" id="GO:0018580">
    <property type="term" value="F:nitronate monooxygenase activity"/>
    <property type="evidence" value="ECO:0007669"/>
    <property type="project" value="InterPro"/>
</dbReference>
<dbReference type="Gene3D" id="3.20.20.70">
    <property type="entry name" value="Aldolase class I"/>
    <property type="match status" value="1"/>
</dbReference>
<gene>
    <name evidence="4" type="ORF">SAMN05216207_1021120</name>
</gene>
<dbReference type="Proteomes" id="UP000199614">
    <property type="component" value="Unassembled WGS sequence"/>
</dbReference>
<keyword evidence="1" id="KW-0285">Flavoprotein</keyword>
<dbReference type="Pfam" id="PF03060">
    <property type="entry name" value="NMO"/>
    <property type="match status" value="2"/>
</dbReference>
<dbReference type="SUPFAM" id="SSF51412">
    <property type="entry name" value="Inosine monophosphate dehydrogenase (IMPDH)"/>
    <property type="match status" value="1"/>
</dbReference>
<name>A0A1I5BYZ2_PSUAM</name>
<proteinExistence type="predicted"/>
<dbReference type="InterPro" id="IPR004136">
    <property type="entry name" value="NMO"/>
</dbReference>
<sequence length="331" mass="33692">MTRPVASVLGTTVPIVLAPMGGVAGGALAAAVSRAGGLGMIGVGDAGADRLAAELRVAQGERVGCGFVTWCLDREPARLDVALDHQVAAVMLTSGDVRRFAPRVHAAGVPLLCQVGGRDEAAEALGHGAEVLVAQGGEGGGHGTRLRSTMTLVPEVCDLVRSRGHPVPVLAAGGVADGRGLAAVLALGADGAVVGTRFAATAEAAVSPAAHRRMARARGDDTVTTRVYDDVRGVNWPDGYTSRVLRSRFTDTWHGKGPGGVPVEHLHEATTQFVDGTRRDDPDTVAVTAGEAVGLVDRVESAGTVVQVMAAEARAVIESLHGGAAAPWARS</sequence>
<dbReference type="AlphaFoldDB" id="A0A1I5BYZ2"/>
<keyword evidence="2" id="KW-0288">FMN</keyword>
<dbReference type="RefSeq" id="WP_218162848.1">
    <property type="nucleotide sequence ID" value="NZ_FOUY01000021.1"/>
</dbReference>
<protein>
    <submittedName>
        <fullName evidence="4">Nitronate monooxygenase</fullName>
    </submittedName>
</protein>
<evidence type="ECO:0000256" key="2">
    <source>
        <dbReference type="ARBA" id="ARBA00022643"/>
    </source>
</evidence>
<dbReference type="CDD" id="cd04730">
    <property type="entry name" value="NPD_like"/>
    <property type="match status" value="1"/>
</dbReference>
<keyword evidence="3" id="KW-0560">Oxidoreductase</keyword>
<dbReference type="EMBL" id="FOUY01000021">
    <property type="protein sequence ID" value="SFN79958.1"/>
    <property type="molecule type" value="Genomic_DNA"/>
</dbReference>
<reference evidence="4 5" key="1">
    <citation type="submission" date="2016-10" db="EMBL/GenBank/DDBJ databases">
        <authorList>
            <person name="de Groot N.N."/>
        </authorList>
    </citation>
    <scope>NUCLEOTIDE SEQUENCE [LARGE SCALE GENOMIC DNA]</scope>
    <source>
        <strain evidence="4 5">CGMCC 4.1877</strain>
    </source>
</reference>
<evidence type="ECO:0000256" key="1">
    <source>
        <dbReference type="ARBA" id="ARBA00022630"/>
    </source>
</evidence>
<accession>A0A1I5BYZ2</accession>
<dbReference type="STRING" id="260086.SAMN05216207_1021120"/>
<keyword evidence="4" id="KW-0503">Monooxygenase</keyword>